<evidence type="ECO:0000256" key="6">
    <source>
        <dbReference type="ARBA" id="ARBA00049280"/>
    </source>
</evidence>
<dbReference type="OMA" id="CEKAPNG"/>
<keyword evidence="3" id="KW-0597">Phosphoprotein</keyword>
<keyword evidence="10" id="KW-1185">Reference proteome</keyword>
<dbReference type="STRING" id="4536.A0A0E0G6S4"/>
<reference evidence="9" key="2">
    <citation type="submission" date="2018-04" db="EMBL/GenBank/DDBJ databases">
        <title>OnivRS2 (Oryza nivara Reference Sequence Version 2).</title>
        <authorList>
            <person name="Zhang J."/>
            <person name="Kudrna D."/>
            <person name="Lee S."/>
            <person name="Talag J."/>
            <person name="Rajasekar S."/>
            <person name="Welchert J."/>
            <person name="Hsing Y.-I."/>
            <person name="Wing R.A."/>
        </authorList>
    </citation>
    <scope>NUCLEOTIDE SEQUENCE [LARGE SCALE GENOMIC DNA]</scope>
    <source>
        <strain evidence="9">SL10</strain>
    </source>
</reference>
<evidence type="ECO:0000256" key="1">
    <source>
        <dbReference type="ARBA" id="ARBA00006485"/>
    </source>
</evidence>
<dbReference type="Pfam" id="PF00069">
    <property type="entry name" value="Pkinase"/>
    <property type="match status" value="2"/>
</dbReference>
<dbReference type="EC" id="2.7.11.23" evidence="2"/>
<reference evidence="9" key="1">
    <citation type="submission" date="2015-04" db="UniProtKB">
        <authorList>
            <consortium name="EnsemblPlants"/>
        </authorList>
    </citation>
    <scope>IDENTIFICATION</scope>
    <source>
        <strain evidence="9">SL10</strain>
    </source>
</reference>
<dbReference type="GO" id="GO:0007346">
    <property type="term" value="P:regulation of mitotic cell cycle"/>
    <property type="evidence" value="ECO:0007669"/>
    <property type="project" value="TreeGrafter"/>
</dbReference>
<evidence type="ECO:0000256" key="5">
    <source>
        <dbReference type="ARBA" id="ARBA00022840"/>
    </source>
</evidence>
<proteinExistence type="inferred from homology"/>
<dbReference type="EnsemblPlants" id="ONIVA02G18510.1">
    <property type="protein sequence ID" value="ONIVA02G18510.1"/>
    <property type="gene ID" value="ONIVA02G18510"/>
</dbReference>
<evidence type="ECO:0000313" key="9">
    <source>
        <dbReference type="EnsemblPlants" id="ONIVA02G18510.1"/>
    </source>
</evidence>
<comment type="similarity">
    <text evidence="1">Belongs to the protein kinase superfamily. CMGC Ser/Thr protein kinase family. CDC2/CDKX subfamily.</text>
</comment>
<dbReference type="PROSITE" id="PS50011">
    <property type="entry name" value="PROTEIN_KINASE_DOM"/>
    <property type="match status" value="1"/>
</dbReference>
<dbReference type="eggNOG" id="KOG0600">
    <property type="taxonomic scope" value="Eukaryota"/>
</dbReference>
<dbReference type="PANTHER" id="PTHR24056:SF432">
    <property type="entry name" value="OS10G0154500 PROTEIN"/>
    <property type="match status" value="1"/>
</dbReference>
<comment type="catalytic activity">
    <reaction evidence="6">
        <text>[DNA-directed RNA polymerase] + ATP = phospho-[DNA-directed RNA polymerase] + ADP + H(+)</text>
        <dbReference type="Rhea" id="RHEA:10216"/>
        <dbReference type="Rhea" id="RHEA-COMP:11321"/>
        <dbReference type="Rhea" id="RHEA-COMP:11322"/>
        <dbReference type="ChEBI" id="CHEBI:15378"/>
        <dbReference type="ChEBI" id="CHEBI:30616"/>
        <dbReference type="ChEBI" id="CHEBI:43176"/>
        <dbReference type="ChEBI" id="CHEBI:68546"/>
        <dbReference type="ChEBI" id="CHEBI:456216"/>
        <dbReference type="EC" id="2.7.11.23"/>
    </reaction>
</comment>
<keyword evidence="4" id="KW-0547">Nucleotide-binding</keyword>
<dbReference type="InterPro" id="IPR011009">
    <property type="entry name" value="Kinase-like_dom_sf"/>
</dbReference>
<dbReference type="HOGENOM" id="CLU_000288_181_1_1"/>
<organism evidence="9">
    <name type="scientific">Oryza nivara</name>
    <name type="common">Indian wild rice</name>
    <name type="synonym">Oryza sativa f. spontanea</name>
    <dbReference type="NCBI Taxonomy" id="4536"/>
    <lineage>
        <taxon>Eukaryota</taxon>
        <taxon>Viridiplantae</taxon>
        <taxon>Streptophyta</taxon>
        <taxon>Embryophyta</taxon>
        <taxon>Tracheophyta</taxon>
        <taxon>Spermatophyta</taxon>
        <taxon>Magnoliopsida</taxon>
        <taxon>Liliopsida</taxon>
        <taxon>Poales</taxon>
        <taxon>Poaceae</taxon>
        <taxon>BOP clade</taxon>
        <taxon>Oryzoideae</taxon>
        <taxon>Oryzeae</taxon>
        <taxon>Oryzinae</taxon>
        <taxon>Oryza</taxon>
    </lineage>
</organism>
<sequence length="538" mass="59489">MACKRPMPDGDACSATAAVALSPCNKPRWLFMSIFNYKRMETLGAGTYIVVYRARDRRTGKTVAVKWVLTPADVERDCLAACRGHPYVVQLRDVAANPSNRDMFLVKEFVVARSLRDLIASHARRRPFSEGETRALMRQLRAGVRTMHAAGIAHRDIKPCNILIGPGGALKICDFGMATTAAPPYEGFMVGTLHYNTPEQLAGKGQYNAQAVDMWVLGEVLAGLLAFYDDERMMAEAALEHRWFMEEADSPTVLEGLAGLLHDRRFRVEAIVRRRQDRTPLHVMNRFLCYNVGSSPVNAPALTQFPRQVSQRANCGRPSKSRRSRDDRPMPTDSPINPPPWRQPNHTLAGNRCYGPAVDMWALGCIMGELLTGAPLFGGDMIEEELLADLSDNLGDLLRELFEDVLLELSPANLSGLLSFDPEKRLTAAEAMEHRGRVRQVKHLALLLKRGRLERRDAAVCKLASRAARRTGGTRLAVGSTAARVSSRGSAGCGEFAPRRWVRKAATNSTATEATRAPAVGCGARDNDGRLRRWMELS</sequence>
<dbReference type="Proteomes" id="UP000006591">
    <property type="component" value="Chromosome 2"/>
</dbReference>
<dbReference type="InterPro" id="IPR008271">
    <property type="entry name" value="Ser/Thr_kinase_AS"/>
</dbReference>
<dbReference type="SMART" id="SM00220">
    <property type="entry name" value="S_TKc"/>
    <property type="match status" value="1"/>
</dbReference>
<evidence type="ECO:0000256" key="4">
    <source>
        <dbReference type="ARBA" id="ARBA00022741"/>
    </source>
</evidence>
<dbReference type="GO" id="GO:0005634">
    <property type="term" value="C:nucleus"/>
    <property type="evidence" value="ECO:0007669"/>
    <property type="project" value="TreeGrafter"/>
</dbReference>
<dbReference type="AlphaFoldDB" id="A0A0E0G6S4"/>
<evidence type="ECO:0000256" key="7">
    <source>
        <dbReference type="SAM" id="MobiDB-lite"/>
    </source>
</evidence>
<dbReference type="GO" id="GO:0008353">
    <property type="term" value="F:RNA polymerase II CTD heptapeptide repeat kinase activity"/>
    <property type="evidence" value="ECO:0007669"/>
    <property type="project" value="UniProtKB-EC"/>
</dbReference>
<evidence type="ECO:0000256" key="3">
    <source>
        <dbReference type="ARBA" id="ARBA00022553"/>
    </source>
</evidence>
<dbReference type="GO" id="GO:0005524">
    <property type="term" value="F:ATP binding"/>
    <property type="evidence" value="ECO:0007669"/>
    <property type="project" value="UniProtKB-KW"/>
</dbReference>
<dbReference type="eggNOG" id="KOG0663">
    <property type="taxonomic scope" value="Eukaryota"/>
</dbReference>
<evidence type="ECO:0000256" key="2">
    <source>
        <dbReference type="ARBA" id="ARBA00012409"/>
    </source>
</evidence>
<evidence type="ECO:0000259" key="8">
    <source>
        <dbReference type="PROSITE" id="PS50011"/>
    </source>
</evidence>
<dbReference type="SUPFAM" id="SSF56112">
    <property type="entry name" value="Protein kinase-like (PK-like)"/>
    <property type="match status" value="2"/>
</dbReference>
<dbReference type="PANTHER" id="PTHR24056">
    <property type="entry name" value="CELL DIVISION PROTEIN KINASE"/>
    <property type="match status" value="1"/>
</dbReference>
<feature type="domain" description="Protein kinase" evidence="8">
    <location>
        <begin position="37"/>
        <end position="446"/>
    </location>
</feature>
<evidence type="ECO:0000313" key="10">
    <source>
        <dbReference type="Proteomes" id="UP000006591"/>
    </source>
</evidence>
<dbReference type="Gramene" id="ONIVA02G18510.1">
    <property type="protein sequence ID" value="ONIVA02G18510.1"/>
    <property type="gene ID" value="ONIVA02G18510"/>
</dbReference>
<name>A0A0E0G6S4_ORYNI</name>
<protein>
    <recommendedName>
        <fullName evidence="2">[RNA-polymerase]-subunit kinase</fullName>
        <ecNumber evidence="2">2.7.11.23</ecNumber>
    </recommendedName>
</protein>
<dbReference type="InterPro" id="IPR000719">
    <property type="entry name" value="Prot_kinase_dom"/>
</dbReference>
<dbReference type="PROSITE" id="PS00108">
    <property type="entry name" value="PROTEIN_KINASE_ST"/>
    <property type="match status" value="1"/>
</dbReference>
<keyword evidence="5" id="KW-0067">ATP-binding</keyword>
<dbReference type="InterPro" id="IPR050108">
    <property type="entry name" value="CDK"/>
</dbReference>
<dbReference type="Gene3D" id="1.10.510.10">
    <property type="entry name" value="Transferase(Phosphotransferase) domain 1"/>
    <property type="match status" value="2"/>
</dbReference>
<accession>A0A0E0G6S4</accession>
<feature type="region of interest" description="Disordered" evidence="7">
    <location>
        <begin position="308"/>
        <end position="346"/>
    </location>
</feature>